<evidence type="ECO:0000256" key="3">
    <source>
        <dbReference type="ARBA" id="ARBA00022989"/>
    </source>
</evidence>
<keyword evidence="8" id="KW-1185">Reference proteome</keyword>
<evidence type="ECO:0000259" key="6">
    <source>
        <dbReference type="PROSITE" id="PS51775"/>
    </source>
</evidence>
<dbReference type="PANTHER" id="PTHR31448">
    <property type="entry name" value="MYOSIN-BINDING PROTEIN 2"/>
    <property type="match status" value="1"/>
</dbReference>
<evidence type="ECO:0000256" key="5">
    <source>
        <dbReference type="SAM" id="Coils"/>
    </source>
</evidence>
<dbReference type="PANTHER" id="PTHR31448:SF3">
    <property type="entry name" value="MYOSIN-BINDING PROTEIN 2"/>
    <property type="match status" value="1"/>
</dbReference>
<evidence type="ECO:0000256" key="1">
    <source>
        <dbReference type="ARBA" id="ARBA00004167"/>
    </source>
</evidence>
<dbReference type="InterPro" id="IPR039306">
    <property type="entry name" value="MYOB"/>
</dbReference>
<keyword evidence="2" id="KW-0812">Transmembrane</keyword>
<comment type="caution">
    <text evidence="7">The sequence shown here is derived from an EMBL/GenBank/DDBJ whole genome shotgun (WGS) entry which is preliminary data.</text>
</comment>
<organism evidence="7 8">
    <name type="scientific">Phtheirospermum japonicum</name>
    <dbReference type="NCBI Taxonomy" id="374723"/>
    <lineage>
        <taxon>Eukaryota</taxon>
        <taxon>Viridiplantae</taxon>
        <taxon>Streptophyta</taxon>
        <taxon>Embryophyta</taxon>
        <taxon>Tracheophyta</taxon>
        <taxon>Spermatophyta</taxon>
        <taxon>Magnoliopsida</taxon>
        <taxon>eudicotyledons</taxon>
        <taxon>Gunneridae</taxon>
        <taxon>Pentapetalae</taxon>
        <taxon>asterids</taxon>
        <taxon>lamiids</taxon>
        <taxon>Lamiales</taxon>
        <taxon>Orobanchaceae</taxon>
        <taxon>Orobanchaceae incertae sedis</taxon>
        <taxon>Phtheirospermum</taxon>
    </lineage>
</organism>
<comment type="subcellular location">
    <subcellularLocation>
        <location evidence="1">Membrane</location>
        <topology evidence="1">Single-pass membrane protein</topology>
    </subcellularLocation>
</comment>
<dbReference type="Proteomes" id="UP000653305">
    <property type="component" value="Unassembled WGS sequence"/>
</dbReference>
<proteinExistence type="predicted"/>
<gene>
    <name evidence="7" type="ORF">PHJA_001808300</name>
</gene>
<feature type="coiled-coil region" evidence="5">
    <location>
        <begin position="310"/>
        <end position="411"/>
    </location>
</feature>
<dbReference type="Pfam" id="PF04576">
    <property type="entry name" value="Zein-binding"/>
    <property type="match status" value="1"/>
</dbReference>
<dbReference type="InterPro" id="IPR007656">
    <property type="entry name" value="GTD-bd"/>
</dbReference>
<sequence length="521" mass="59002">MCEDCLPGFQGFSSIFALFRNDKEIVGENGVVNSKCCCCCGVSLDDDDDNALFSTYLLLKTLSWDIFECAKKENLITAAGDIYDSGYSELCVDDENVTVVKEFEAAAENENGNEVLEVGVKMESVEDKAMLIMKDKSVQACIEKDMSTQDLEFCLDYSGNKLVPIESFDWITEEEGNFLMIEDHENAEDQSSSKGYEVQVEENEGLEMNEEPKFAMRESMEMEEDENSLFFHAKDRHLESKDERDVQETGVAAGEMNLDTHTDIPGLDITDGMQNQELYECTHQVCGTEESVDGSVTSELEVISDGAVTIERLKSALRSERNALEALYEELEEERSASEVAANQTMAMINRLQEEKAAIQMEAIQYQRLMEEQSEYDQQALQILNDLIVEREKVNQELEKELEMYKRVLKRSNLPIDINQEFGNQNTGFEECLAGFEDERLSILGQLRVLEEKLVTLDDENGFVKKTLFPLFDEMGDENGNGFVDSNGMHNCSVSVFERGNKKLASEERMDHMYVRKATSS</sequence>
<protein>
    <recommendedName>
        <fullName evidence="6">GTD-binding domain-containing protein</fullName>
    </recommendedName>
</protein>
<feature type="domain" description="GTD-binding" evidence="6">
    <location>
        <begin position="308"/>
        <end position="406"/>
    </location>
</feature>
<keyword evidence="5" id="KW-0175">Coiled coil</keyword>
<dbReference type="OrthoDB" id="1888939at2759"/>
<evidence type="ECO:0000256" key="2">
    <source>
        <dbReference type="ARBA" id="ARBA00022692"/>
    </source>
</evidence>
<evidence type="ECO:0000313" key="8">
    <source>
        <dbReference type="Proteomes" id="UP000653305"/>
    </source>
</evidence>
<keyword evidence="4" id="KW-0472">Membrane</keyword>
<dbReference type="PROSITE" id="PS51775">
    <property type="entry name" value="GTD_BINDING"/>
    <property type="match status" value="1"/>
</dbReference>
<dbReference type="GO" id="GO:0080115">
    <property type="term" value="F:myosin XI tail binding"/>
    <property type="evidence" value="ECO:0007669"/>
    <property type="project" value="UniProtKB-ARBA"/>
</dbReference>
<evidence type="ECO:0000313" key="7">
    <source>
        <dbReference type="EMBL" id="GFP96642.1"/>
    </source>
</evidence>
<reference evidence="7" key="1">
    <citation type="submission" date="2020-07" db="EMBL/GenBank/DDBJ databases">
        <title>Ethylene signaling mediates host invasion by parasitic plants.</title>
        <authorList>
            <person name="Yoshida S."/>
        </authorList>
    </citation>
    <scope>NUCLEOTIDE SEQUENCE</scope>
    <source>
        <strain evidence="7">Okayama</strain>
    </source>
</reference>
<dbReference type="EMBL" id="BMAC01000449">
    <property type="protein sequence ID" value="GFP96642.1"/>
    <property type="molecule type" value="Genomic_DNA"/>
</dbReference>
<keyword evidence="3" id="KW-1133">Transmembrane helix</keyword>
<evidence type="ECO:0000256" key="4">
    <source>
        <dbReference type="ARBA" id="ARBA00023136"/>
    </source>
</evidence>
<dbReference type="AlphaFoldDB" id="A0A830CE78"/>
<dbReference type="GO" id="GO:0016020">
    <property type="term" value="C:membrane"/>
    <property type="evidence" value="ECO:0007669"/>
    <property type="project" value="UniProtKB-SubCell"/>
</dbReference>
<accession>A0A830CE78</accession>
<name>A0A830CE78_9LAMI</name>